<comment type="subcellular location">
    <subcellularLocation>
        <location evidence="1">Nucleus</location>
    </subcellularLocation>
</comment>
<evidence type="ECO:0000256" key="1">
    <source>
        <dbReference type="RuleBase" id="RU367076"/>
    </source>
</evidence>
<feature type="region of interest" description="Disordered" evidence="2">
    <location>
        <begin position="1"/>
        <end position="21"/>
    </location>
</feature>
<evidence type="ECO:0000259" key="3">
    <source>
        <dbReference type="Pfam" id="PF08221"/>
    </source>
</evidence>
<dbReference type="GO" id="GO:0003697">
    <property type="term" value="F:single-stranded DNA binding"/>
    <property type="evidence" value="ECO:0007669"/>
    <property type="project" value="UniProtKB-UniRule"/>
</dbReference>
<keyword evidence="1" id="KW-0539">Nucleus</keyword>
<name>A0A8N4EY56_ELAGV</name>
<reference evidence="5" key="1">
    <citation type="submission" date="2025-08" db="UniProtKB">
        <authorList>
            <consortium name="RefSeq"/>
        </authorList>
    </citation>
    <scope>IDENTIFICATION</scope>
</reference>
<accession>A0A8N4EY56</accession>
<protein>
    <recommendedName>
        <fullName evidence="1">DNA-directed RNA polymerase III subunit RPC3</fullName>
        <shortName evidence="1">RNA polymerase III subunit C3</shortName>
    </recommendedName>
</protein>
<evidence type="ECO:0000313" key="5">
    <source>
        <dbReference type="RefSeq" id="XP_029117379.1"/>
    </source>
</evidence>
<dbReference type="RefSeq" id="XP_029117379.1">
    <property type="nucleotide sequence ID" value="XM_029261546.1"/>
</dbReference>
<feature type="compositionally biased region" description="Low complexity" evidence="2">
    <location>
        <begin position="10"/>
        <end position="19"/>
    </location>
</feature>
<keyword evidence="4" id="KW-1185">Reference proteome</keyword>
<comment type="function">
    <text evidence="1">DNA-dependent RNA polymerase catalyzes the transcription of DNA into RNA using the four ribonucleoside triphosphates as substrates. Specific core component of RNA polymerase III which synthesizes small RNAs, such as 5S rRNA and tRNAs.</text>
</comment>
<dbReference type="Pfam" id="PF08221">
    <property type="entry name" value="HTH_9"/>
    <property type="match status" value="1"/>
</dbReference>
<dbReference type="PANTHER" id="PTHR12949:SF0">
    <property type="entry name" value="DNA-DIRECTED RNA POLYMERASE III SUBUNIT RPC3"/>
    <property type="match status" value="1"/>
</dbReference>
<evidence type="ECO:0000313" key="4">
    <source>
        <dbReference type="Proteomes" id="UP000504607"/>
    </source>
</evidence>
<feature type="domain" description="RNA polymerase III subunit RPC82-related helix-turn-helix" evidence="3">
    <location>
        <begin position="44"/>
        <end position="75"/>
    </location>
</feature>
<dbReference type="Proteomes" id="UP000504607">
    <property type="component" value="Chromosome 1"/>
</dbReference>
<sequence length="137" mass="14967">MATKAEASRRPSSSSPLLLGANPRNDGTAHFVDLIAVRIFFWTLSLQEIIRFAELSSSQVKNCLLVLIQHNCVPAFFSPRPAGLGVVTKAVTHYMALFDNILDRMGFSKFLAVVSDDLCPQSVQVCGKGCVQILIDL</sequence>
<gene>
    <name evidence="5" type="primary">LOC114913009</name>
</gene>
<dbReference type="InterPro" id="IPR039748">
    <property type="entry name" value="RPC3"/>
</dbReference>
<keyword evidence="1" id="KW-0240">DNA-directed RNA polymerase</keyword>
<comment type="similarity">
    <text evidence="1">Belongs to the eukaryotic RPC3/POLR3C RNA polymerase subunit family.</text>
</comment>
<proteinExistence type="inferred from homology"/>
<dbReference type="PANTHER" id="PTHR12949">
    <property type="entry name" value="RNA POLYMERASE III DNA DIRECTED -RELATED"/>
    <property type="match status" value="1"/>
</dbReference>
<dbReference type="InterPro" id="IPR013197">
    <property type="entry name" value="RNA_pol_III_RPC82-rel_HTH"/>
</dbReference>
<comment type="subunit">
    <text evidence="1">Component of the RNA polymerase III (Pol III) complex consisting of 17 subunits.</text>
</comment>
<dbReference type="GO" id="GO:0005666">
    <property type="term" value="C:RNA polymerase III complex"/>
    <property type="evidence" value="ECO:0007669"/>
    <property type="project" value="UniProtKB-UniRule"/>
</dbReference>
<keyword evidence="1" id="KW-0804">Transcription</keyword>
<dbReference type="AlphaFoldDB" id="A0A8N4EY56"/>
<dbReference type="OrthoDB" id="784155at2759"/>
<organism evidence="4 5">
    <name type="scientific">Elaeis guineensis var. tenera</name>
    <name type="common">Oil palm</name>
    <dbReference type="NCBI Taxonomy" id="51953"/>
    <lineage>
        <taxon>Eukaryota</taxon>
        <taxon>Viridiplantae</taxon>
        <taxon>Streptophyta</taxon>
        <taxon>Embryophyta</taxon>
        <taxon>Tracheophyta</taxon>
        <taxon>Spermatophyta</taxon>
        <taxon>Magnoliopsida</taxon>
        <taxon>Liliopsida</taxon>
        <taxon>Arecaceae</taxon>
        <taxon>Arecoideae</taxon>
        <taxon>Cocoseae</taxon>
        <taxon>Elaeidinae</taxon>
        <taxon>Elaeis</taxon>
    </lineage>
</organism>
<dbReference type="InterPro" id="IPR036388">
    <property type="entry name" value="WH-like_DNA-bd_sf"/>
</dbReference>
<evidence type="ECO:0000256" key="2">
    <source>
        <dbReference type="SAM" id="MobiDB-lite"/>
    </source>
</evidence>
<dbReference type="Gene3D" id="1.10.10.10">
    <property type="entry name" value="Winged helix-like DNA-binding domain superfamily/Winged helix DNA-binding domain"/>
    <property type="match status" value="1"/>
</dbReference>